<organism evidence="4 5">
    <name type="scientific">Solihabitans fulvus</name>
    <dbReference type="NCBI Taxonomy" id="1892852"/>
    <lineage>
        <taxon>Bacteria</taxon>
        <taxon>Bacillati</taxon>
        <taxon>Actinomycetota</taxon>
        <taxon>Actinomycetes</taxon>
        <taxon>Pseudonocardiales</taxon>
        <taxon>Pseudonocardiaceae</taxon>
        <taxon>Solihabitans</taxon>
    </lineage>
</organism>
<dbReference type="Pfam" id="PF11203">
    <property type="entry name" value="EccE"/>
    <property type="match status" value="1"/>
</dbReference>
<sequence>MTQQPRPVAAGRPTAPAVGVAAPATAARLASARDAALAALTTARGQSRPATAVPAATAPSFTTPAFTTPATPRPTAGPAPRPSRRRTSGRTAGIGVLRVICWQLVLIAIALVIGRPWLTTGSVAIVAAIVVALTAVRVRGRWLFDWLALSTKYLLRNRNQDLGGDGETGAALLRLVSPEAAGSTEDVNDDTVFMVSRAPGITAVLQPKSTVRDLTKMVQAPETLLPSPNGQAPTFAVQVVHHAGINRDRPPRMWVALQALRTVEAHRDEDVRQVLGNAVRRVQRQLRRDGFPTRALAKHEVLGTLAALAHVNAGRGLVREEWRLWRSGSISQASFRLDGWADLATGVATQLLRWLLTAAPQAAVTVAVTACRSPLETRPRVAATVRVAAASPAALAHAESELTRLAGEWGVTMKRLDGQHADGLAATLPIGLADTAAR</sequence>
<feature type="domain" description="Type VII secretion system protein EccE" evidence="3">
    <location>
        <begin position="258"/>
        <end position="336"/>
    </location>
</feature>
<accession>A0A5B2XX28</accession>
<comment type="caution">
    <text evidence="4">The sequence shown here is derived from an EMBL/GenBank/DDBJ whole genome shotgun (WGS) entry which is preliminary data.</text>
</comment>
<proteinExistence type="predicted"/>
<protein>
    <recommendedName>
        <fullName evidence="3">Type VII secretion system protein EccE domain-containing protein</fullName>
    </recommendedName>
</protein>
<keyword evidence="2" id="KW-1133">Transmembrane helix</keyword>
<reference evidence="4 5" key="1">
    <citation type="submission" date="2019-09" db="EMBL/GenBank/DDBJ databases">
        <title>Goodfellowia gen. nov., a new genus of the Pseudonocardineae related to Actinoalloteichus, containing Goodfellowia coeruleoviolacea gen. nov., comb. nov. gen. nov., comb. nov.</title>
        <authorList>
            <person name="Labeda D."/>
        </authorList>
    </citation>
    <scope>NUCLEOTIDE SEQUENCE [LARGE SCALE GENOMIC DNA]</scope>
    <source>
        <strain evidence="4 5">AN110305</strain>
    </source>
</reference>
<keyword evidence="2" id="KW-0812">Transmembrane</keyword>
<gene>
    <name evidence="4" type="ORF">F0L68_01285</name>
</gene>
<feature type="region of interest" description="Disordered" evidence="1">
    <location>
        <begin position="48"/>
        <end position="88"/>
    </location>
</feature>
<feature type="transmembrane region" description="Helical" evidence="2">
    <location>
        <begin position="91"/>
        <end position="111"/>
    </location>
</feature>
<evidence type="ECO:0000256" key="2">
    <source>
        <dbReference type="SAM" id="Phobius"/>
    </source>
</evidence>
<feature type="compositionally biased region" description="Low complexity" evidence="1">
    <location>
        <begin position="48"/>
        <end position="70"/>
    </location>
</feature>
<evidence type="ECO:0000259" key="3">
    <source>
        <dbReference type="Pfam" id="PF11203"/>
    </source>
</evidence>
<evidence type="ECO:0000313" key="4">
    <source>
        <dbReference type="EMBL" id="KAA2267221.1"/>
    </source>
</evidence>
<dbReference type="AlphaFoldDB" id="A0A5B2XX28"/>
<feature type="transmembrane region" description="Helical" evidence="2">
    <location>
        <begin position="117"/>
        <end position="136"/>
    </location>
</feature>
<name>A0A5B2XX28_9PSEU</name>
<dbReference type="Proteomes" id="UP000323454">
    <property type="component" value="Unassembled WGS sequence"/>
</dbReference>
<reference evidence="4 5" key="2">
    <citation type="submission" date="2019-09" db="EMBL/GenBank/DDBJ databases">
        <authorList>
            <person name="Jin C."/>
        </authorList>
    </citation>
    <scope>NUCLEOTIDE SEQUENCE [LARGE SCALE GENOMIC DNA]</scope>
    <source>
        <strain evidence="4 5">AN110305</strain>
    </source>
</reference>
<keyword evidence="2" id="KW-0472">Membrane</keyword>
<keyword evidence="5" id="KW-1185">Reference proteome</keyword>
<evidence type="ECO:0000256" key="1">
    <source>
        <dbReference type="SAM" id="MobiDB-lite"/>
    </source>
</evidence>
<dbReference type="EMBL" id="VUOB01000001">
    <property type="protein sequence ID" value="KAA2267221.1"/>
    <property type="molecule type" value="Genomic_DNA"/>
</dbReference>
<dbReference type="OrthoDB" id="5191307at2"/>
<dbReference type="InterPro" id="IPR050051">
    <property type="entry name" value="EccE_dom"/>
</dbReference>
<evidence type="ECO:0000313" key="5">
    <source>
        <dbReference type="Proteomes" id="UP000323454"/>
    </source>
</evidence>
<feature type="compositionally biased region" description="Pro residues" evidence="1">
    <location>
        <begin position="71"/>
        <end position="81"/>
    </location>
</feature>